<sequence>MQVVMLLMPLTKGGWPCHIRAERERKVAQSCVSVSGRMKLSLPILFICAKIITGTAQNKAEDGNVPPVWYMILCESKASSAACAMYAHED</sequence>
<proteinExistence type="predicted"/>
<evidence type="ECO:0000313" key="1">
    <source>
        <dbReference type="EMBL" id="OCT83239.1"/>
    </source>
</evidence>
<gene>
    <name evidence="1" type="ORF">XELAEV_18025776mg</name>
</gene>
<protein>
    <submittedName>
        <fullName evidence="1">Uncharacterized protein</fullName>
    </submittedName>
</protein>
<name>A0A974HM82_XENLA</name>
<dbReference type="EMBL" id="CM004473">
    <property type="protein sequence ID" value="OCT83239.1"/>
    <property type="molecule type" value="Genomic_DNA"/>
</dbReference>
<evidence type="ECO:0000313" key="2">
    <source>
        <dbReference type="Proteomes" id="UP000694892"/>
    </source>
</evidence>
<dbReference type="AlphaFoldDB" id="A0A974HM82"/>
<accession>A0A974HM82</accession>
<organism evidence="1 2">
    <name type="scientific">Xenopus laevis</name>
    <name type="common">African clawed frog</name>
    <dbReference type="NCBI Taxonomy" id="8355"/>
    <lineage>
        <taxon>Eukaryota</taxon>
        <taxon>Metazoa</taxon>
        <taxon>Chordata</taxon>
        <taxon>Craniata</taxon>
        <taxon>Vertebrata</taxon>
        <taxon>Euteleostomi</taxon>
        <taxon>Amphibia</taxon>
        <taxon>Batrachia</taxon>
        <taxon>Anura</taxon>
        <taxon>Pipoidea</taxon>
        <taxon>Pipidae</taxon>
        <taxon>Xenopodinae</taxon>
        <taxon>Xenopus</taxon>
        <taxon>Xenopus</taxon>
    </lineage>
</organism>
<reference evidence="2" key="1">
    <citation type="journal article" date="2016" name="Nature">
        <title>Genome evolution in the allotetraploid frog Xenopus laevis.</title>
        <authorList>
            <person name="Session A.M."/>
            <person name="Uno Y."/>
            <person name="Kwon T."/>
            <person name="Chapman J.A."/>
            <person name="Toyoda A."/>
            <person name="Takahashi S."/>
            <person name="Fukui A."/>
            <person name="Hikosaka A."/>
            <person name="Suzuki A."/>
            <person name="Kondo M."/>
            <person name="van Heeringen S.J."/>
            <person name="Quigley I."/>
            <person name="Heinz S."/>
            <person name="Ogino H."/>
            <person name="Ochi H."/>
            <person name="Hellsten U."/>
            <person name="Lyons J.B."/>
            <person name="Simakov O."/>
            <person name="Putnam N."/>
            <person name="Stites J."/>
            <person name="Kuroki Y."/>
            <person name="Tanaka T."/>
            <person name="Michiue T."/>
            <person name="Watanabe M."/>
            <person name="Bogdanovic O."/>
            <person name="Lister R."/>
            <person name="Georgiou G."/>
            <person name="Paranjpe S.S."/>
            <person name="van Kruijsbergen I."/>
            <person name="Shu S."/>
            <person name="Carlson J."/>
            <person name="Kinoshita T."/>
            <person name="Ohta Y."/>
            <person name="Mawaribuchi S."/>
            <person name="Jenkins J."/>
            <person name="Grimwood J."/>
            <person name="Schmutz J."/>
            <person name="Mitros T."/>
            <person name="Mozaffari S.V."/>
            <person name="Suzuki Y."/>
            <person name="Haramoto Y."/>
            <person name="Yamamoto T.S."/>
            <person name="Takagi C."/>
            <person name="Heald R."/>
            <person name="Miller K."/>
            <person name="Haudenschild C."/>
            <person name="Kitzman J."/>
            <person name="Nakayama T."/>
            <person name="Izutsu Y."/>
            <person name="Robert J."/>
            <person name="Fortriede J."/>
            <person name="Burns K."/>
            <person name="Lotay V."/>
            <person name="Karimi K."/>
            <person name="Yasuoka Y."/>
            <person name="Dichmann D.S."/>
            <person name="Flajnik M.F."/>
            <person name="Houston D.W."/>
            <person name="Shendure J."/>
            <person name="DuPasquier L."/>
            <person name="Vize P.D."/>
            <person name="Zorn A.M."/>
            <person name="Ito M."/>
            <person name="Marcotte E.M."/>
            <person name="Wallingford J.B."/>
            <person name="Ito Y."/>
            <person name="Asashima M."/>
            <person name="Ueno N."/>
            <person name="Matsuda Y."/>
            <person name="Veenstra G.J."/>
            <person name="Fujiyama A."/>
            <person name="Harland R.M."/>
            <person name="Taira M."/>
            <person name="Rokhsar D.S."/>
        </authorList>
    </citation>
    <scope>NUCLEOTIDE SEQUENCE [LARGE SCALE GENOMIC DNA]</scope>
    <source>
        <strain evidence="2">J</strain>
    </source>
</reference>
<dbReference type="Proteomes" id="UP000694892">
    <property type="component" value="Chromosome 4S"/>
</dbReference>